<feature type="domain" description="HTH deoR-type" evidence="5">
    <location>
        <begin position="2"/>
        <end position="61"/>
    </location>
</feature>
<dbReference type="PANTHER" id="PTHR30185">
    <property type="entry name" value="CRYPTIC BETA-GLUCOSIDE BGL OPERON ANTITERMINATOR"/>
    <property type="match status" value="1"/>
</dbReference>
<name>A0A916VDL5_9FIRM</name>
<dbReference type="CDD" id="cd05568">
    <property type="entry name" value="PTS_IIB_bgl_like"/>
    <property type="match status" value="1"/>
</dbReference>
<evidence type="ECO:0000259" key="8">
    <source>
        <dbReference type="PROSITE" id="PS51372"/>
    </source>
</evidence>
<dbReference type="InterPro" id="IPR001034">
    <property type="entry name" value="DeoR_HTH"/>
</dbReference>
<dbReference type="Pfam" id="PF00874">
    <property type="entry name" value="PRD"/>
    <property type="match status" value="1"/>
</dbReference>
<evidence type="ECO:0000313" key="9">
    <source>
        <dbReference type="EMBL" id="GFO85930.1"/>
    </source>
</evidence>
<dbReference type="InterPro" id="IPR016152">
    <property type="entry name" value="PTrfase/Anion_transptr"/>
</dbReference>
<dbReference type="SUPFAM" id="SSF55804">
    <property type="entry name" value="Phoshotransferase/anion transport protein"/>
    <property type="match status" value="1"/>
</dbReference>
<dbReference type="PROSITE" id="PS51372">
    <property type="entry name" value="PRD_2"/>
    <property type="match status" value="1"/>
</dbReference>
<dbReference type="GO" id="GO:0008982">
    <property type="term" value="F:protein-N(PI)-phosphohistidine-sugar phosphotransferase activity"/>
    <property type="evidence" value="ECO:0007669"/>
    <property type="project" value="InterPro"/>
</dbReference>
<evidence type="ECO:0000259" key="5">
    <source>
        <dbReference type="PROSITE" id="PS51000"/>
    </source>
</evidence>
<dbReference type="PROSITE" id="PS51094">
    <property type="entry name" value="PTS_EIIA_TYPE_2"/>
    <property type="match status" value="1"/>
</dbReference>
<dbReference type="InterPro" id="IPR036095">
    <property type="entry name" value="PTS_EIIB-like_sf"/>
</dbReference>
<comment type="caution">
    <text evidence="9">The sequence shown here is derived from an EMBL/GenBank/DDBJ whole genome shotgun (WGS) entry which is preliminary data.</text>
</comment>
<evidence type="ECO:0000313" key="10">
    <source>
        <dbReference type="Proteomes" id="UP000613208"/>
    </source>
</evidence>
<dbReference type="PROSITE" id="PS51099">
    <property type="entry name" value="PTS_EIIB_TYPE_2"/>
    <property type="match status" value="1"/>
</dbReference>
<dbReference type="InterPro" id="IPR036634">
    <property type="entry name" value="PRD_sf"/>
</dbReference>
<feature type="domain" description="PTS EIIA type-2" evidence="6">
    <location>
        <begin position="547"/>
        <end position="692"/>
    </location>
</feature>
<dbReference type="InterPro" id="IPR011608">
    <property type="entry name" value="PRD"/>
</dbReference>
<evidence type="ECO:0000256" key="4">
    <source>
        <dbReference type="ARBA" id="ARBA00023163"/>
    </source>
</evidence>
<dbReference type="Gene3D" id="1.10.1790.10">
    <property type="entry name" value="PRD domain"/>
    <property type="match status" value="1"/>
</dbReference>
<keyword evidence="3" id="KW-0805">Transcription regulation</keyword>
<evidence type="ECO:0000256" key="3">
    <source>
        <dbReference type="ARBA" id="ARBA00023015"/>
    </source>
</evidence>
<dbReference type="PANTHER" id="PTHR30185:SF18">
    <property type="entry name" value="TRANSCRIPTIONAL REGULATOR MTLR"/>
    <property type="match status" value="1"/>
</dbReference>
<accession>A0A916VDL5</accession>
<proteinExistence type="predicted"/>
<dbReference type="Proteomes" id="UP000613208">
    <property type="component" value="Unassembled WGS sequence"/>
</dbReference>
<feature type="domain" description="PRD" evidence="8">
    <location>
        <begin position="292"/>
        <end position="398"/>
    </location>
</feature>
<reference evidence="9" key="1">
    <citation type="submission" date="2020-06" db="EMBL/GenBank/DDBJ databases">
        <title>Characterization of fructooligosaccharide metabolism and fructooligosaccharide-degrading enzymes in human commensal butyrate producers.</title>
        <authorList>
            <person name="Tanno H."/>
            <person name="Fujii T."/>
            <person name="Hirano K."/>
            <person name="Maeno S."/>
            <person name="Tonozuka T."/>
            <person name="Sakamoto M."/>
            <person name="Ohkuma M."/>
            <person name="Tochio T."/>
            <person name="Endo A."/>
        </authorList>
    </citation>
    <scope>NUCLEOTIDE SEQUENCE</scope>
    <source>
        <strain evidence="9">JCM 17466</strain>
    </source>
</reference>
<protein>
    <submittedName>
        <fullName evidence="9">Sugar transporter</fullName>
    </submittedName>
</protein>
<evidence type="ECO:0000256" key="1">
    <source>
        <dbReference type="ARBA" id="ARBA00022679"/>
    </source>
</evidence>
<dbReference type="InterPro" id="IPR013196">
    <property type="entry name" value="HTH_11"/>
</dbReference>
<dbReference type="Gene3D" id="3.40.50.2300">
    <property type="match status" value="1"/>
</dbReference>
<keyword evidence="10" id="KW-1185">Reference proteome</keyword>
<dbReference type="Gene3D" id="1.10.10.10">
    <property type="entry name" value="Winged helix-like DNA-binding domain superfamily/Winged helix DNA-binding domain"/>
    <property type="match status" value="2"/>
</dbReference>
<dbReference type="GO" id="GO:0003700">
    <property type="term" value="F:DNA-binding transcription factor activity"/>
    <property type="evidence" value="ECO:0007669"/>
    <property type="project" value="InterPro"/>
</dbReference>
<evidence type="ECO:0000259" key="6">
    <source>
        <dbReference type="PROSITE" id="PS51094"/>
    </source>
</evidence>
<dbReference type="SUPFAM" id="SSF52794">
    <property type="entry name" value="PTS system IIB component-like"/>
    <property type="match status" value="1"/>
</dbReference>
<dbReference type="InterPro" id="IPR002178">
    <property type="entry name" value="PTS_EIIA_type-2_dom"/>
</dbReference>
<dbReference type="Pfam" id="PF08279">
    <property type="entry name" value="HTH_11"/>
    <property type="match status" value="2"/>
</dbReference>
<dbReference type="InterPro" id="IPR050661">
    <property type="entry name" value="BglG_antiterminators"/>
</dbReference>
<keyword evidence="9" id="KW-0813">Transport</keyword>
<dbReference type="Pfam" id="PF00359">
    <property type="entry name" value="PTS_EIIA_2"/>
    <property type="match status" value="1"/>
</dbReference>
<dbReference type="PROSITE" id="PS51000">
    <property type="entry name" value="HTH_DEOR_2"/>
    <property type="match status" value="1"/>
</dbReference>
<dbReference type="InterPro" id="IPR013011">
    <property type="entry name" value="PTS_EIIB_2"/>
</dbReference>
<keyword evidence="2" id="KW-0677">Repeat</keyword>
<dbReference type="SUPFAM" id="SSF63520">
    <property type="entry name" value="PTS-regulatory domain, PRD"/>
    <property type="match status" value="2"/>
</dbReference>
<evidence type="ECO:0000256" key="2">
    <source>
        <dbReference type="ARBA" id="ARBA00022737"/>
    </source>
</evidence>
<dbReference type="InterPro" id="IPR036388">
    <property type="entry name" value="WH-like_DNA-bd_sf"/>
</dbReference>
<dbReference type="AlphaFoldDB" id="A0A916VDL5"/>
<organism evidence="9 10">
    <name type="scientific">Anaerostipes butyraticus</name>
    <dbReference type="NCBI Taxonomy" id="645466"/>
    <lineage>
        <taxon>Bacteria</taxon>
        <taxon>Bacillati</taxon>
        <taxon>Bacillota</taxon>
        <taxon>Clostridia</taxon>
        <taxon>Lachnospirales</taxon>
        <taxon>Lachnospiraceae</taxon>
        <taxon>Anaerostipes</taxon>
    </lineage>
</organism>
<keyword evidence="9" id="KW-0762">Sugar transport</keyword>
<feature type="domain" description="PTS EIIB type-2" evidence="7">
    <location>
        <begin position="402"/>
        <end position="490"/>
    </location>
</feature>
<dbReference type="RefSeq" id="WP_201311615.1">
    <property type="nucleotide sequence ID" value="NZ_BLYI01000047.1"/>
</dbReference>
<keyword evidence="4" id="KW-0804">Transcription</keyword>
<dbReference type="EMBL" id="BLYI01000047">
    <property type="protein sequence ID" value="GFO85930.1"/>
    <property type="molecule type" value="Genomic_DNA"/>
</dbReference>
<gene>
    <name evidence="9" type="ORF">ANBU17_22770</name>
</gene>
<keyword evidence="1" id="KW-0808">Transferase</keyword>
<dbReference type="Gene3D" id="3.40.930.10">
    <property type="entry name" value="Mannitol-specific EII, Chain A"/>
    <property type="match status" value="1"/>
</dbReference>
<dbReference type="GO" id="GO:0009401">
    <property type="term" value="P:phosphoenolpyruvate-dependent sugar phosphotransferase system"/>
    <property type="evidence" value="ECO:0007669"/>
    <property type="project" value="InterPro"/>
</dbReference>
<evidence type="ECO:0000259" key="7">
    <source>
        <dbReference type="PROSITE" id="PS51099"/>
    </source>
</evidence>
<sequence length="698" mass="81491">MNKRSREMLLLFVEQQKNWTISKLAKRFEVSERTIRNDISDINDYLKQQKITQIQFGGSGRLIIEKDIKKVKKLGENGDLYTYRLSKEERKVLAAALLIQTKDHITLSNIAEMLMVSRATIINDLDGVKKFLQSGNLHVISHSNKGLRLEGSEGDKRLFLLRIMSIGANEIQGESVIRSFLKGLGMEFELPEEDRRRLQRIINEQEHVYGRFLTDASFDYLMQYLMLSIQRIRQDSQITEEVDGNKSKYKMARDIIKYVSQYWGLDEGKGEADFLCGVLDSMSYTQRKRRDQRIIGLQLVTRKFIENVSRELNVNLNRDFNFYENLVDHLESIFMKSFNVTQRDDFLKKYVEQNPRVLEVVKNHLDMLEKFIGREISEIETDYIVIHICAAIERRKKKEVDFQVLIVCGGGVGTSQLLLSKMENRFDFHVVDVVSAHLLRETEYENVDMIVSTIPLKNFEKDYILVSPVFTDEDYLRVSRKIEELQGRRRVPKKEKSQEEQGKKTAEKLLKVLKPVIKDENLMKEVSKKVREFFGVEDPEEEPFLYELLPPEHIQLDVKCRDWREAVCKSAQPLLEKGYIEERYIDAMLDNIRENGAYIVISPGFALPHEGFDTGCIKVGMNLIRLTDPVVIEDIDGETETVKIFCCMSTEDHKKHLKAFFHLVNMLTNRQFKEELMNADTPEKMAEIIKIYEMRIKS</sequence>